<name>A0A835ISJ5_9MAGN</name>
<dbReference type="Proteomes" id="UP000631114">
    <property type="component" value="Unassembled WGS sequence"/>
</dbReference>
<feature type="region of interest" description="Disordered" evidence="1">
    <location>
        <begin position="478"/>
        <end position="514"/>
    </location>
</feature>
<dbReference type="EMBL" id="JADFTS010000002">
    <property type="protein sequence ID" value="KAF9622604.1"/>
    <property type="molecule type" value="Genomic_DNA"/>
</dbReference>
<sequence length="751" mass="85365">MVQGKLRFKEPVCNMETRISNQQDMAVVTKGSSKIEELQKDMFKLFFAKKQRVVELDCLNIEEQFNGKLTLMGKLEHVRITIEEETKRKHVLENGPWMMYGHIFSVKEWIGASKMEEYNFDFVKFWVQIWDLPKARINKANVWKIGVDLGTIYEADLSCPPEFNQPVARVRVELDIKERLSKDQKVRLETGDILETITIAGTPHKLRFEETPVASSHGGRGYNIRARQERWSKDMGGRTPVNRAKQYESEADNKNGTQRTEITGTATTRNQLEVFVMSISQVFGGSMGQKDRVLNKTRAQEDGSDEEIITRSRGSRLSRSTHLLSTGSKKDASIAKDIQPSKMAVASLPNPTLGCQFQSKATRGIGVKTMVSRGKRKKQGKASGVANRGEPSPEPSSTKSDELDMEFEGYEETDKYEEMEEEIQINDDQDAAMNPGQEVINYEPQDMVGFENDSDEFEFQPEPLAMDDSTVVKKIQNYGSQEQGQGSTRNKERGEGSSGDVRSDEESAGVANSGVIEGRSKMVTKVMDPGLVRGFQPAPDGPDIAILQFADAIFFSWRVLVERNRGVDYKVHNFLMQLVWKVPIPLKVKFLFWSALLGRTLTADALIHRGSVVSLICTMCGMVDESISHLFLHCSYSLEVWSIMMQPFGLSFPRLARADSLEDLLRCWQKMRGNGFIAKLWKLTPYAVLWVLWKTRNDRVFHEKIIPPVRACIGAKDFFWYWLCTSPTRRHYHITSRIWSFTGTLSFLDSK</sequence>
<dbReference type="PANTHER" id="PTHR31286:SF167">
    <property type="entry name" value="OS09G0268800 PROTEIN"/>
    <property type="match status" value="1"/>
</dbReference>
<dbReference type="InterPro" id="IPR026960">
    <property type="entry name" value="RVT-Znf"/>
</dbReference>
<protein>
    <recommendedName>
        <fullName evidence="2">Reverse transcriptase zinc-binding domain-containing protein</fullName>
    </recommendedName>
</protein>
<dbReference type="PANTHER" id="PTHR31286">
    <property type="entry name" value="GLYCINE-RICH CELL WALL STRUCTURAL PROTEIN 1.8-LIKE"/>
    <property type="match status" value="1"/>
</dbReference>
<organism evidence="3 4">
    <name type="scientific">Coptis chinensis</name>
    <dbReference type="NCBI Taxonomy" id="261450"/>
    <lineage>
        <taxon>Eukaryota</taxon>
        <taxon>Viridiplantae</taxon>
        <taxon>Streptophyta</taxon>
        <taxon>Embryophyta</taxon>
        <taxon>Tracheophyta</taxon>
        <taxon>Spermatophyta</taxon>
        <taxon>Magnoliopsida</taxon>
        <taxon>Ranunculales</taxon>
        <taxon>Ranunculaceae</taxon>
        <taxon>Coptidoideae</taxon>
        <taxon>Coptis</taxon>
    </lineage>
</organism>
<dbReference type="InterPro" id="IPR040256">
    <property type="entry name" value="At4g02000-like"/>
</dbReference>
<feature type="domain" description="Reverse transcriptase zinc-binding" evidence="2">
    <location>
        <begin position="572"/>
        <end position="641"/>
    </location>
</feature>
<accession>A0A835ISJ5</accession>
<feature type="compositionally biased region" description="Low complexity" evidence="1">
    <location>
        <begin position="311"/>
        <end position="325"/>
    </location>
</feature>
<comment type="caution">
    <text evidence="3">The sequence shown here is derived from an EMBL/GenBank/DDBJ whole genome shotgun (WGS) entry which is preliminary data.</text>
</comment>
<dbReference type="Pfam" id="PF13966">
    <property type="entry name" value="zf-RVT"/>
    <property type="match status" value="1"/>
</dbReference>
<dbReference type="AlphaFoldDB" id="A0A835ISJ5"/>
<evidence type="ECO:0000313" key="3">
    <source>
        <dbReference type="EMBL" id="KAF9622604.1"/>
    </source>
</evidence>
<gene>
    <name evidence="3" type="ORF">IFM89_032503</name>
</gene>
<feature type="region of interest" description="Disordered" evidence="1">
    <location>
        <begin position="370"/>
        <end position="403"/>
    </location>
</feature>
<feature type="region of interest" description="Disordered" evidence="1">
    <location>
        <begin position="234"/>
        <end position="261"/>
    </location>
</feature>
<feature type="compositionally biased region" description="Basic and acidic residues" evidence="1">
    <location>
        <begin position="489"/>
        <end position="505"/>
    </location>
</feature>
<feature type="compositionally biased region" description="Polar residues" evidence="1">
    <location>
        <begin position="478"/>
        <end position="488"/>
    </location>
</feature>
<feature type="region of interest" description="Disordered" evidence="1">
    <location>
        <begin position="298"/>
        <end position="325"/>
    </location>
</feature>
<dbReference type="OrthoDB" id="1938430at2759"/>
<proteinExistence type="predicted"/>
<evidence type="ECO:0000256" key="1">
    <source>
        <dbReference type="SAM" id="MobiDB-lite"/>
    </source>
</evidence>
<evidence type="ECO:0000259" key="2">
    <source>
        <dbReference type="Pfam" id="PF13966"/>
    </source>
</evidence>
<evidence type="ECO:0000313" key="4">
    <source>
        <dbReference type="Proteomes" id="UP000631114"/>
    </source>
</evidence>
<keyword evidence="4" id="KW-1185">Reference proteome</keyword>
<reference evidence="3 4" key="1">
    <citation type="submission" date="2020-10" db="EMBL/GenBank/DDBJ databases">
        <title>The Coptis chinensis genome and diversification of protoberbering-type alkaloids.</title>
        <authorList>
            <person name="Wang B."/>
            <person name="Shu S."/>
            <person name="Song C."/>
            <person name="Liu Y."/>
        </authorList>
    </citation>
    <scope>NUCLEOTIDE SEQUENCE [LARGE SCALE GENOMIC DNA]</scope>
    <source>
        <strain evidence="3">HL-2020</strain>
        <tissue evidence="3">Leaf</tissue>
    </source>
</reference>